<proteinExistence type="predicted"/>
<organism evidence="1 2">
    <name type="scientific">Cereibacter azotoformans</name>
    <dbReference type="NCBI Taxonomy" id="43057"/>
    <lineage>
        <taxon>Bacteria</taxon>
        <taxon>Pseudomonadati</taxon>
        <taxon>Pseudomonadota</taxon>
        <taxon>Alphaproteobacteria</taxon>
        <taxon>Rhodobacterales</taxon>
        <taxon>Paracoccaceae</taxon>
        <taxon>Cereibacter</taxon>
    </lineage>
</organism>
<reference evidence="1 2" key="1">
    <citation type="submission" date="2018-04" db="EMBL/GenBank/DDBJ databases">
        <title>Genomic Encyclopedia of Type Strains, Phase III (KMG-III): the genomes of soil and plant-associated and newly described type strains.</title>
        <authorList>
            <person name="Whitman W."/>
        </authorList>
    </citation>
    <scope>NUCLEOTIDE SEQUENCE [LARGE SCALE GENOMIC DNA]</scope>
    <source>
        <strain evidence="1 2">KA25</strain>
    </source>
</reference>
<dbReference type="EMBL" id="QAOT01000009">
    <property type="protein sequence ID" value="PTR18205.1"/>
    <property type="molecule type" value="Genomic_DNA"/>
</dbReference>
<evidence type="ECO:0000313" key="1">
    <source>
        <dbReference type="EMBL" id="PTR18205.1"/>
    </source>
</evidence>
<evidence type="ECO:0000313" key="2">
    <source>
        <dbReference type="Proteomes" id="UP000244060"/>
    </source>
</evidence>
<sequence>MTKMKAMTGDEVMAQCHEMLGLPLWDDERGGEGRRSWQSAAAKWLKVPPSVISSARADGAPQALADKIRGAVAGARFMVQCHEMLGLTMTAEQRTSGKGSHGWQVKAAERLGRSARAIRDAKDAGPSSVMLDDLQSALIGPSHARSVDVLSTEAGRWVVGEPETRKRGGRTEAEAVIMHMGSPSFIMYAEMQRGVRLETHYRIKWIDDAEKSDPETIRSLIATAMRKALDRITEQRVVAAEIKTRMKTIDMARRFGTDIPAEVIKAVPMLELACARHGATKAGLEAALDDIDATREYLDIEQEDLLQARWTDMIAALGSIDVDIEAIPSDKLRNIALVVDAAIKGAAHIGRDRGRLEYAANLTELGLSYMDGSKGELQYFAMLAAKKLRRRSVKEMAAGTEEQSTRLSVTKTALKAYAHVNTTRGQVEAPKTEKQLIDELYAYAQAEVDRLGIGLPKKPKPAA</sequence>
<accession>A0A2T5K702</accession>
<dbReference type="Proteomes" id="UP000244060">
    <property type="component" value="Unassembled WGS sequence"/>
</dbReference>
<dbReference type="RefSeq" id="WP_146172302.1">
    <property type="nucleotide sequence ID" value="NZ_QAOT01000009.1"/>
</dbReference>
<comment type="caution">
    <text evidence="1">The sequence shown here is derived from an EMBL/GenBank/DDBJ whole genome shotgun (WGS) entry which is preliminary data.</text>
</comment>
<dbReference type="AlphaFoldDB" id="A0A2T5K702"/>
<protein>
    <submittedName>
        <fullName evidence="1">Uncharacterized protein</fullName>
    </submittedName>
</protein>
<keyword evidence="2" id="KW-1185">Reference proteome</keyword>
<name>A0A2T5K702_9RHOB</name>
<gene>
    <name evidence="1" type="ORF">C8J28_109165</name>
</gene>